<evidence type="ECO:0000256" key="1">
    <source>
        <dbReference type="ARBA" id="ARBA00022690"/>
    </source>
</evidence>
<comment type="caution">
    <text evidence="5">The sequence shown here is derived from an EMBL/GenBank/DDBJ whole genome shotgun (WGS) entry which is preliminary data.</text>
</comment>
<proteinExistence type="inferred from homology"/>
<dbReference type="CDD" id="cd00042">
    <property type="entry name" value="CY"/>
    <property type="match status" value="1"/>
</dbReference>
<evidence type="ECO:0000313" key="6">
    <source>
        <dbReference type="Proteomes" id="UP001605036"/>
    </source>
</evidence>
<reference evidence="5 6" key="1">
    <citation type="submission" date="2024-09" db="EMBL/GenBank/DDBJ databases">
        <title>Chromosome-scale assembly of Riccia fluitans.</title>
        <authorList>
            <person name="Paukszto L."/>
            <person name="Sawicki J."/>
            <person name="Karawczyk K."/>
            <person name="Piernik-Szablinska J."/>
            <person name="Szczecinska M."/>
            <person name="Mazdziarz M."/>
        </authorList>
    </citation>
    <scope>NUCLEOTIDE SEQUENCE [LARGE SCALE GENOMIC DNA]</scope>
    <source>
        <strain evidence="5">Rf_01</strain>
        <tissue evidence="5">Aerial parts of the thallus</tissue>
    </source>
</reference>
<feature type="domain" description="Cystatin" evidence="4">
    <location>
        <begin position="2"/>
        <end position="95"/>
    </location>
</feature>
<dbReference type="PANTHER" id="PTHR11413:SF103">
    <property type="entry name" value="CYSTEINE PROTEINASE INHIBITOR 12"/>
    <property type="match status" value="1"/>
</dbReference>
<keyword evidence="6" id="KW-1185">Reference proteome</keyword>
<dbReference type="PANTHER" id="PTHR11413">
    <property type="entry name" value="CYSTATIN FAMILY MEMBER"/>
    <property type="match status" value="1"/>
</dbReference>
<dbReference type="InterPro" id="IPR000010">
    <property type="entry name" value="Cystatin_dom"/>
</dbReference>
<dbReference type="EMBL" id="JBHFFA010000002">
    <property type="protein sequence ID" value="KAL2642691.1"/>
    <property type="molecule type" value="Genomic_DNA"/>
</dbReference>
<organism evidence="5 6">
    <name type="scientific">Riccia fluitans</name>
    <dbReference type="NCBI Taxonomy" id="41844"/>
    <lineage>
        <taxon>Eukaryota</taxon>
        <taxon>Viridiplantae</taxon>
        <taxon>Streptophyta</taxon>
        <taxon>Embryophyta</taxon>
        <taxon>Marchantiophyta</taxon>
        <taxon>Marchantiopsida</taxon>
        <taxon>Marchantiidae</taxon>
        <taxon>Marchantiales</taxon>
        <taxon>Ricciaceae</taxon>
        <taxon>Riccia</taxon>
    </lineage>
</organism>
<name>A0ABD1Z4V0_9MARC</name>
<dbReference type="SMART" id="SM00043">
    <property type="entry name" value="CY"/>
    <property type="match status" value="1"/>
</dbReference>
<dbReference type="AlphaFoldDB" id="A0ABD1Z4V0"/>
<dbReference type="InterPro" id="IPR046350">
    <property type="entry name" value="Cystatin_sf"/>
</dbReference>
<evidence type="ECO:0000256" key="2">
    <source>
        <dbReference type="ARBA" id="ARBA00022704"/>
    </source>
</evidence>
<evidence type="ECO:0000313" key="5">
    <source>
        <dbReference type="EMBL" id="KAL2642691.1"/>
    </source>
</evidence>
<comment type="similarity">
    <text evidence="3">Belongs to the cystatin family. Phytocystatin subfamily.</text>
</comment>
<keyword evidence="1 3" id="KW-0646">Protease inhibitor</keyword>
<dbReference type="GO" id="GO:0004869">
    <property type="term" value="F:cysteine-type endopeptidase inhibitor activity"/>
    <property type="evidence" value="ECO:0007669"/>
    <property type="project" value="UniProtKB-KW"/>
</dbReference>
<protein>
    <recommendedName>
        <fullName evidence="3">Cysteine proteinase inhibitor</fullName>
    </recommendedName>
</protein>
<sequence>MAMLGVARELDSVDDSELVEELGHYAVSQYNKKEGKKLTFKRVVSAKQKLVQGVMYYLDIEAREGLIHHHHKIYEAVVWQKPGCDEKSLEKFEIKGDDNVAKLTEHRFTEVSVDDPAVVEAAERAVEKLNEDKNFVVNYALVEVTSANAKLIRVADEKIPISCLGKIALFCGNVGTMRELYDMEMKIGRGEVQEGLKAVVHHSLDGAWIVKHVEVIKTGWTFTF</sequence>
<dbReference type="SUPFAM" id="SSF54403">
    <property type="entry name" value="Cystatin/monellin"/>
    <property type="match status" value="2"/>
</dbReference>
<dbReference type="Gene3D" id="3.10.450.10">
    <property type="match status" value="2"/>
</dbReference>
<dbReference type="InterPro" id="IPR027214">
    <property type="entry name" value="Cystatin"/>
</dbReference>
<keyword evidence="2 3" id="KW-0789">Thiol protease inhibitor</keyword>
<dbReference type="Pfam" id="PF16845">
    <property type="entry name" value="SQAPI"/>
    <property type="match status" value="1"/>
</dbReference>
<dbReference type="Proteomes" id="UP001605036">
    <property type="component" value="Unassembled WGS sequence"/>
</dbReference>
<evidence type="ECO:0000259" key="4">
    <source>
        <dbReference type="SMART" id="SM00043"/>
    </source>
</evidence>
<gene>
    <name evidence="5" type="ORF">R1flu_010278</name>
</gene>
<accession>A0ABD1Z4V0</accession>
<evidence type="ECO:0000256" key="3">
    <source>
        <dbReference type="RuleBase" id="RU362130"/>
    </source>
</evidence>